<dbReference type="PANTHER" id="PTHR45436">
    <property type="entry name" value="SENSOR HISTIDINE KINASE YKOH"/>
    <property type="match status" value="1"/>
</dbReference>
<dbReference type="Gene3D" id="3.30.565.10">
    <property type="entry name" value="Histidine kinase-like ATPase, C-terminal domain"/>
    <property type="match status" value="1"/>
</dbReference>
<organism evidence="14 15">
    <name type="scientific">Seongchinamella sediminis</name>
    <dbReference type="NCBI Taxonomy" id="2283635"/>
    <lineage>
        <taxon>Bacteria</taxon>
        <taxon>Pseudomonadati</taxon>
        <taxon>Pseudomonadota</taxon>
        <taxon>Gammaproteobacteria</taxon>
        <taxon>Cellvibrionales</taxon>
        <taxon>Halieaceae</taxon>
        <taxon>Seongchinamella</taxon>
    </lineage>
</organism>
<dbReference type="GO" id="GO:0005886">
    <property type="term" value="C:plasma membrane"/>
    <property type="evidence" value="ECO:0007669"/>
    <property type="project" value="TreeGrafter"/>
</dbReference>
<dbReference type="PROSITE" id="PS50885">
    <property type="entry name" value="HAMP"/>
    <property type="match status" value="1"/>
</dbReference>
<dbReference type="Gene3D" id="6.10.340.10">
    <property type="match status" value="1"/>
</dbReference>
<evidence type="ECO:0000256" key="3">
    <source>
        <dbReference type="ARBA" id="ARBA00012438"/>
    </source>
</evidence>
<dbReference type="InterPro" id="IPR003660">
    <property type="entry name" value="HAMP_dom"/>
</dbReference>
<dbReference type="Proteomes" id="UP000265509">
    <property type="component" value="Unassembled WGS sequence"/>
</dbReference>
<gene>
    <name evidence="14" type="ORF">DWB85_10595</name>
</gene>
<dbReference type="SMART" id="SM00387">
    <property type="entry name" value="HATPase_c"/>
    <property type="match status" value="1"/>
</dbReference>
<evidence type="ECO:0000313" key="14">
    <source>
        <dbReference type="EMBL" id="RLQ21731.1"/>
    </source>
</evidence>
<keyword evidence="4" id="KW-0597">Phosphoprotein</keyword>
<feature type="domain" description="Histidine kinase" evidence="12">
    <location>
        <begin position="247"/>
        <end position="459"/>
    </location>
</feature>
<proteinExistence type="predicted"/>
<dbReference type="InterPro" id="IPR036890">
    <property type="entry name" value="HATPase_C_sf"/>
</dbReference>
<comment type="subcellular location">
    <subcellularLocation>
        <location evidence="2">Membrane</location>
    </subcellularLocation>
</comment>
<evidence type="ECO:0000259" key="12">
    <source>
        <dbReference type="PROSITE" id="PS50109"/>
    </source>
</evidence>
<dbReference type="EC" id="2.7.13.3" evidence="3"/>
<dbReference type="CDD" id="cd00082">
    <property type="entry name" value="HisKA"/>
    <property type="match status" value="1"/>
</dbReference>
<comment type="caution">
    <text evidence="14">The sequence shown here is derived from an EMBL/GenBank/DDBJ whole genome shotgun (WGS) entry which is preliminary data.</text>
</comment>
<keyword evidence="5" id="KW-0808">Transferase</keyword>
<dbReference type="PROSITE" id="PS50109">
    <property type="entry name" value="HIS_KIN"/>
    <property type="match status" value="1"/>
</dbReference>
<dbReference type="OrthoDB" id="9804645at2"/>
<dbReference type="Gene3D" id="1.10.287.130">
    <property type="match status" value="1"/>
</dbReference>
<dbReference type="Pfam" id="PF00672">
    <property type="entry name" value="HAMP"/>
    <property type="match status" value="1"/>
</dbReference>
<evidence type="ECO:0000256" key="6">
    <source>
        <dbReference type="ARBA" id="ARBA00022692"/>
    </source>
</evidence>
<evidence type="ECO:0000256" key="5">
    <source>
        <dbReference type="ARBA" id="ARBA00022679"/>
    </source>
</evidence>
<comment type="catalytic activity">
    <reaction evidence="1">
        <text>ATP + protein L-histidine = ADP + protein N-phospho-L-histidine.</text>
        <dbReference type="EC" id="2.7.13.3"/>
    </reaction>
</comment>
<dbReference type="InterPro" id="IPR050428">
    <property type="entry name" value="TCS_sensor_his_kinase"/>
</dbReference>
<evidence type="ECO:0000256" key="4">
    <source>
        <dbReference type="ARBA" id="ARBA00022553"/>
    </source>
</evidence>
<evidence type="ECO:0000256" key="9">
    <source>
        <dbReference type="ARBA" id="ARBA00023012"/>
    </source>
</evidence>
<keyword evidence="6 11" id="KW-0812">Transmembrane</keyword>
<name>A0A3L7E0G4_9GAMM</name>
<evidence type="ECO:0000256" key="7">
    <source>
        <dbReference type="ARBA" id="ARBA00022777"/>
    </source>
</evidence>
<dbReference type="SMART" id="SM00388">
    <property type="entry name" value="HisKA"/>
    <property type="match status" value="1"/>
</dbReference>
<accession>A0A3L7E0G4</accession>
<dbReference type="SUPFAM" id="SSF47384">
    <property type="entry name" value="Homodimeric domain of signal transducing histidine kinase"/>
    <property type="match status" value="1"/>
</dbReference>
<evidence type="ECO:0000256" key="1">
    <source>
        <dbReference type="ARBA" id="ARBA00000085"/>
    </source>
</evidence>
<dbReference type="InterPro" id="IPR036097">
    <property type="entry name" value="HisK_dim/P_sf"/>
</dbReference>
<reference evidence="14 15" key="1">
    <citation type="submission" date="2018-07" db="EMBL/GenBank/DDBJ databases">
        <title>Halioglobus sp. genome submission.</title>
        <authorList>
            <person name="Ye M.-Q."/>
            <person name="Du Z.-J."/>
        </authorList>
    </citation>
    <scope>NUCLEOTIDE SEQUENCE [LARGE SCALE GENOMIC DNA]</scope>
    <source>
        <strain evidence="14 15">U0301</strain>
    </source>
</reference>
<dbReference type="InterPro" id="IPR005467">
    <property type="entry name" value="His_kinase_dom"/>
</dbReference>
<keyword evidence="8 11" id="KW-1133">Transmembrane helix</keyword>
<dbReference type="GO" id="GO:0000155">
    <property type="term" value="F:phosphorelay sensor kinase activity"/>
    <property type="evidence" value="ECO:0007669"/>
    <property type="project" value="InterPro"/>
</dbReference>
<keyword evidence="7" id="KW-0418">Kinase</keyword>
<dbReference type="InterPro" id="IPR003661">
    <property type="entry name" value="HisK_dim/P_dom"/>
</dbReference>
<dbReference type="Pfam" id="PF00512">
    <property type="entry name" value="HisKA"/>
    <property type="match status" value="1"/>
</dbReference>
<dbReference type="PRINTS" id="PR00344">
    <property type="entry name" value="BCTRLSENSOR"/>
</dbReference>
<evidence type="ECO:0000256" key="2">
    <source>
        <dbReference type="ARBA" id="ARBA00004370"/>
    </source>
</evidence>
<dbReference type="InterPro" id="IPR004358">
    <property type="entry name" value="Sig_transdc_His_kin-like_C"/>
</dbReference>
<keyword evidence="9" id="KW-0902">Two-component regulatory system</keyword>
<dbReference type="InterPro" id="IPR003594">
    <property type="entry name" value="HATPase_dom"/>
</dbReference>
<dbReference type="Pfam" id="PF02518">
    <property type="entry name" value="HATPase_c"/>
    <property type="match status" value="1"/>
</dbReference>
<dbReference type="PANTHER" id="PTHR45436:SF8">
    <property type="entry name" value="HISTIDINE KINASE"/>
    <property type="match status" value="1"/>
</dbReference>
<evidence type="ECO:0000256" key="8">
    <source>
        <dbReference type="ARBA" id="ARBA00022989"/>
    </source>
</evidence>
<evidence type="ECO:0000259" key="13">
    <source>
        <dbReference type="PROSITE" id="PS50885"/>
    </source>
</evidence>
<dbReference type="SUPFAM" id="SSF158472">
    <property type="entry name" value="HAMP domain-like"/>
    <property type="match status" value="1"/>
</dbReference>
<dbReference type="CDD" id="cd06225">
    <property type="entry name" value="HAMP"/>
    <property type="match status" value="1"/>
</dbReference>
<dbReference type="SUPFAM" id="SSF55874">
    <property type="entry name" value="ATPase domain of HSP90 chaperone/DNA topoisomerase II/histidine kinase"/>
    <property type="match status" value="1"/>
</dbReference>
<sequence length="461" mass="50282">MLSADFPRLRYPHTSIWRLTLLFTMLTLLVNALALATVYGFTVSEREQQVQRNVLIAADTYRRLAIDDAGATSLRRIVDTHARGAASTLLALETGAGVSGNLSAIPGELPQYPQTDRFAVAVSQLGGDAAVELARGTWIAVGPGRLMVAQLEPDSSAYQRDFLLASALALGLCLLLTLVVGYFFNRRQLGRLRGLSESIEQIQRGRLETRLPTQREGDELDVLAGQVNCMLDEIDDLLLSVAGVTDNIAHDLRTPLSRLSLRLEDMDRRLKAENCDTAIRETLTQARSDLDHLVQTFEAMLDLSRLEKGALQVEGEPCVLADIASDVVELLAPMAEERGQRLTLISRGEGSVIGNASLLFRALYNLVDNAIRYAGAGATIVLREEPGRLSVEDSGPGIPVAERERVFERLYRLDQSRSQPGTGLGLAVVRAIARLHGASIRLLDATPGLIVVIDFLPRESV</sequence>
<protein>
    <recommendedName>
        <fullName evidence="3">histidine kinase</fullName>
        <ecNumber evidence="3">2.7.13.3</ecNumber>
    </recommendedName>
</protein>
<dbReference type="SMART" id="SM00304">
    <property type="entry name" value="HAMP"/>
    <property type="match status" value="1"/>
</dbReference>
<dbReference type="AlphaFoldDB" id="A0A3L7E0G4"/>
<dbReference type="RefSeq" id="WP_117954306.1">
    <property type="nucleotide sequence ID" value="NZ_QRAN01000010.1"/>
</dbReference>
<feature type="domain" description="HAMP" evidence="13">
    <location>
        <begin position="186"/>
        <end position="239"/>
    </location>
</feature>
<keyword evidence="10 11" id="KW-0472">Membrane</keyword>
<feature type="transmembrane region" description="Helical" evidence="11">
    <location>
        <begin position="162"/>
        <end position="184"/>
    </location>
</feature>
<evidence type="ECO:0000256" key="10">
    <source>
        <dbReference type="ARBA" id="ARBA00023136"/>
    </source>
</evidence>
<keyword evidence="15" id="KW-1185">Reference proteome</keyword>
<evidence type="ECO:0000256" key="11">
    <source>
        <dbReference type="SAM" id="Phobius"/>
    </source>
</evidence>
<dbReference type="EMBL" id="QRAN01000010">
    <property type="protein sequence ID" value="RLQ21731.1"/>
    <property type="molecule type" value="Genomic_DNA"/>
</dbReference>
<evidence type="ECO:0000313" key="15">
    <source>
        <dbReference type="Proteomes" id="UP000265509"/>
    </source>
</evidence>